<evidence type="ECO:0000256" key="3">
    <source>
        <dbReference type="ARBA" id="ARBA00022679"/>
    </source>
</evidence>
<reference evidence="11" key="2">
    <citation type="submission" date="2021-04" db="EMBL/GenBank/DDBJ databases">
        <authorList>
            <person name="Gilroy R."/>
        </authorList>
    </citation>
    <scope>NUCLEOTIDE SEQUENCE</scope>
    <source>
        <strain evidence="11">ChiHjej10B9-4811</strain>
    </source>
</reference>
<dbReference type="Gene3D" id="3.30.460.10">
    <property type="entry name" value="Beta Polymerase, domain 2"/>
    <property type="match status" value="1"/>
</dbReference>
<comment type="similarity">
    <text evidence="9">Belongs to the MntA antitoxin family.</text>
</comment>
<keyword evidence="3" id="KW-0808">Transferase</keyword>
<dbReference type="InterPro" id="IPR043519">
    <property type="entry name" value="NT_sf"/>
</dbReference>
<dbReference type="GO" id="GO:0016779">
    <property type="term" value="F:nucleotidyltransferase activity"/>
    <property type="evidence" value="ECO:0007669"/>
    <property type="project" value="UniProtKB-KW"/>
</dbReference>
<proteinExistence type="inferred from homology"/>
<keyword evidence="7" id="KW-0067">ATP-binding</keyword>
<evidence type="ECO:0000256" key="5">
    <source>
        <dbReference type="ARBA" id="ARBA00022723"/>
    </source>
</evidence>
<dbReference type="Proteomes" id="UP000823908">
    <property type="component" value="Unassembled WGS sequence"/>
</dbReference>
<evidence type="ECO:0000256" key="1">
    <source>
        <dbReference type="ARBA" id="ARBA00001946"/>
    </source>
</evidence>
<accession>A0A9D2UFL7</accession>
<keyword evidence="5" id="KW-0479">Metal-binding</keyword>
<evidence type="ECO:0000313" key="12">
    <source>
        <dbReference type="Proteomes" id="UP000823908"/>
    </source>
</evidence>
<gene>
    <name evidence="11" type="ORF">H9908_06730</name>
</gene>
<dbReference type="InterPro" id="IPR052038">
    <property type="entry name" value="Type-VII_TA_antitoxin"/>
</dbReference>
<reference evidence="11" key="1">
    <citation type="journal article" date="2021" name="PeerJ">
        <title>Extensive microbial diversity within the chicken gut microbiome revealed by metagenomics and culture.</title>
        <authorList>
            <person name="Gilroy R."/>
            <person name="Ravi A."/>
            <person name="Getino M."/>
            <person name="Pursley I."/>
            <person name="Horton D.L."/>
            <person name="Alikhan N.F."/>
            <person name="Baker D."/>
            <person name="Gharbi K."/>
            <person name="Hall N."/>
            <person name="Watson M."/>
            <person name="Adriaenssens E.M."/>
            <person name="Foster-Nyarko E."/>
            <person name="Jarju S."/>
            <person name="Secka A."/>
            <person name="Antonio M."/>
            <person name="Oren A."/>
            <person name="Chaudhuri R.R."/>
            <person name="La Ragione R."/>
            <person name="Hildebrand F."/>
            <person name="Pallen M.J."/>
        </authorList>
    </citation>
    <scope>NUCLEOTIDE SEQUENCE</scope>
    <source>
        <strain evidence="11">ChiHjej10B9-4811</strain>
    </source>
</reference>
<dbReference type="InterPro" id="IPR002934">
    <property type="entry name" value="Polymerase_NTP_transf_dom"/>
</dbReference>
<sequence>MSQRAIAQVVGRSQPEVSRIIHFHGTSPHGRVLRERRAELIDYFEEYGVDNVRVFGSVATGQDKPTSDIDLLVTAHRPLGLLAQSRLQAEATQILGAPVDIVFDHAIRPDVRDRIVNEAVLL</sequence>
<evidence type="ECO:0000313" key="11">
    <source>
        <dbReference type="EMBL" id="HJD51542.1"/>
    </source>
</evidence>
<evidence type="ECO:0000256" key="9">
    <source>
        <dbReference type="ARBA" id="ARBA00038276"/>
    </source>
</evidence>
<dbReference type="GO" id="GO:0005524">
    <property type="term" value="F:ATP binding"/>
    <property type="evidence" value="ECO:0007669"/>
    <property type="project" value="UniProtKB-KW"/>
</dbReference>
<keyword evidence="8" id="KW-0460">Magnesium</keyword>
<keyword evidence="2" id="KW-1277">Toxin-antitoxin system</keyword>
<dbReference type="PANTHER" id="PTHR33571:SF12">
    <property type="entry name" value="BSL3053 PROTEIN"/>
    <property type="match status" value="1"/>
</dbReference>
<evidence type="ECO:0000256" key="2">
    <source>
        <dbReference type="ARBA" id="ARBA00022649"/>
    </source>
</evidence>
<evidence type="ECO:0000259" key="10">
    <source>
        <dbReference type="Pfam" id="PF01909"/>
    </source>
</evidence>
<dbReference type="GO" id="GO:0046872">
    <property type="term" value="F:metal ion binding"/>
    <property type="evidence" value="ECO:0007669"/>
    <property type="project" value="UniProtKB-KW"/>
</dbReference>
<dbReference type="AlphaFoldDB" id="A0A9D2UFL7"/>
<keyword evidence="4" id="KW-0548">Nucleotidyltransferase</keyword>
<dbReference type="EMBL" id="DWUS01000156">
    <property type="protein sequence ID" value="HJD51542.1"/>
    <property type="molecule type" value="Genomic_DNA"/>
</dbReference>
<dbReference type="CDD" id="cd05403">
    <property type="entry name" value="NT_KNTase_like"/>
    <property type="match status" value="1"/>
</dbReference>
<comment type="cofactor">
    <cofactor evidence="1">
        <name>Mg(2+)</name>
        <dbReference type="ChEBI" id="CHEBI:18420"/>
    </cofactor>
</comment>
<dbReference type="Pfam" id="PF01909">
    <property type="entry name" value="NTP_transf_2"/>
    <property type="match status" value="1"/>
</dbReference>
<keyword evidence="6" id="KW-0547">Nucleotide-binding</keyword>
<feature type="domain" description="Polymerase nucleotidyl transferase" evidence="10">
    <location>
        <begin position="39"/>
        <end position="121"/>
    </location>
</feature>
<name>A0A9D2UFL7_9MICC</name>
<dbReference type="SUPFAM" id="SSF81301">
    <property type="entry name" value="Nucleotidyltransferase"/>
    <property type="match status" value="1"/>
</dbReference>
<protein>
    <submittedName>
        <fullName evidence="11">Nucleotidyltransferase family protein</fullName>
    </submittedName>
</protein>
<dbReference type="PANTHER" id="PTHR33571">
    <property type="entry name" value="SSL8005 PROTEIN"/>
    <property type="match status" value="1"/>
</dbReference>
<evidence type="ECO:0000256" key="7">
    <source>
        <dbReference type="ARBA" id="ARBA00022840"/>
    </source>
</evidence>
<evidence type="ECO:0000256" key="6">
    <source>
        <dbReference type="ARBA" id="ARBA00022741"/>
    </source>
</evidence>
<comment type="caution">
    <text evidence="11">The sequence shown here is derived from an EMBL/GenBank/DDBJ whole genome shotgun (WGS) entry which is preliminary data.</text>
</comment>
<organism evidence="11 12">
    <name type="scientific">Candidatus Rothia avistercoris</name>
    <dbReference type="NCBI Taxonomy" id="2840479"/>
    <lineage>
        <taxon>Bacteria</taxon>
        <taxon>Bacillati</taxon>
        <taxon>Actinomycetota</taxon>
        <taxon>Actinomycetes</taxon>
        <taxon>Micrococcales</taxon>
        <taxon>Micrococcaceae</taxon>
        <taxon>Rothia</taxon>
    </lineage>
</organism>
<evidence type="ECO:0000256" key="4">
    <source>
        <dbReference type="ARBA" id="ARBA00022695"/>
    </source>
</evidence>
<evidence type="ECO:0000256" key="8">
    <source>
        <dbReference type="ARBA" id="ARBA00022842"/>
    </source>
</evidence>